<dbReference type="PROSITE" id="PS51257">
    <property type="entry name" value="PROKAR_LIPOPROTEIN"/>
    <property type="match status" value="1"/>
</dbReference>
<protein>
    <submittedName>
        <fullName evidence="4">Serine/threonine-protein kinase pkn1</fullName>
        <ecNumber evidence="4">2.7.11.1</ecNumber>
    </submittedName>
</protein>
<proteinExistence type="predicted"/>
<dbReference type="PANTHER" id="PTHR23150:SF19">
    <property type="entry name" value="FORMYLGLYCINE-GENERATING ENZYME"/>
    <property type="match status" value="1"/>
</dbReference>
<dbReference type="InterPro" id="IPR042095">
    <property type="entry name" value="SUMF_sf"/>
</dbReference>
<evidence type="ECO:0000256" key="2">
    <source>
        <dbReference type="SAM" id="SignalP"/>
    </source>
</evidence>
<dbReference type="EC" id="2.7.11.1" evidence="4"/>
<dbReference type="PANTHER" id="PTHR23150">
    <property type="entry name" value="SULFATASE MODIFYING FACTOR 1, 2"/>
    <property type="match status" value="1"/>
</dbReference>
<dbReference type="GO" id="GO:0004674">
    <property type="term" value="F:protein serine/threonine kinase activity"/>
    <property type="evidence" value="ECO:0007669"/>
    <property type="project" value="UniProtKB-EC"/>
</dbReference>
<keyword evidence="4" id="KW-0808">Transferase</keyword>
<dbReference type="Proteomes" id="UP000317243">
    <property type="component" value="Unassembled WGS sequence"/>
</dbReference>
<evidence type="ECO:0000313" key="4">
    <source>
        <dbReference type="EMBL" id="TWT57328.1"/>
    </source>
</evidence>
<dbReference type="SUPFAM" id="SSF56436">
    <property type="entry name" value="C-type lectin-like"/>
    <property type="match status" value="1"/>
</dbReference>
<dbReference type="InterPro" id="IPR005532">
    <property type="entry name" value="SUMF_dom"/>
</dbReference>
<dbReference type="InterPro" id="IPR016187">
    <property type="entry name" value="CTDL_fold"/>
</dbReference>
<feature type="signal peptide" evidence="2">
    <location>
        <begin position="1"/>
        <end position="20"/>
    </location>
</feature>
<dbReference type="Pfam" id="PF03781">
    <property type="entry name" value="FGE-sulfatase"/>
    <property type="match status" value="1"/>
</dbReference>
<dbReference type="InterPro" id="IPR051043">
    <property type="entry name" value="Sulfatase_Mod_Factor_Kinase"/>
</dbReference>
<reference evidence="4 5" key="1">
    <citation type="submission" date="2019-02" db="EMBL/GenBank/DDBJ databases">
        <title>Deep-cultivation of Planctomycetes and their phenomic and genomic characterization uncovers novel biology.</title>
        <authorList>
            <person name="Wiegand S."/>
            <person name="Jogler M."/>
            <person name="Boedeker C."/>
            <person name="Pinto D."/>
            <person name="Vollmers J."/>
            <person name="Rivas-Marin E."/>
            <person name="Kohn T."/>
            <person name="Peeters S.H."/>
            <person name="Heuer A."/>
            <person name="Rast P."/>
            <person name="Oberbeckmann S."/>
            <person name="Bunk B."/>
            <person name="Jeske O."/>
            <person name="Meyerdierks A."/>
            <person name="Storesund J.E."/>
            <person name="Kallscheuer N."/>
            <person name="Luecker S."/>
            <person name="Lage O.M."/>
            <person name="Pohl T."/>
            <person name="Merkel B.J."/>
            <person name="Hornburger P."/>
            <person name="Mueller R.-W."/>
            <person name="Bruemmer F."/>
            <person name="Labrenz M."/>
            <person name="Spormann A.M."/>
            <person name="Op Den Camp H."/>
            <person name="Overmann J."/>
            <person name="Amann R."/>
            <person name="Jetten M.S.M."/>
            <person name="Mascher T."/>
            <person name="Medema M.H."/>
            <person name="Devos D.P."/>
            <person name="Kaster A.-K."/>
            <person name="Ovreas L."/>
            <person name="Rohde M."/>
            <person name="Galperin M.Y."/>
            <person name="Jogler C."/>
        </authorList>
    </citation>
    <scope>NUCLEOTIDE SEQUENCE [LARGE SCALE GENOMIC DNA]</scope>
    <source>
        <strain evidence="4 5">KOR42</strain>
    </source>
</reference>
<dbReference type="AlphaFoldDB" id="A0A5C5X3F7"/>
<evidence type="ECO:0000259" key="3">
    <source>
        <dbReference type="Pfam" id="PF03781"/>
    </source>
</evidence>
<gene>
    <name evidence="4" type="primary">pkn1_2</name>
    <name evidence="4" type="ORF">KOR42_06880</name>
</gene>
<evidence type="ECO:0000313" key="5">
    <source>
        <dbReference type="Proteomes" id="UP000317243"/>
    </source>
</evidence>
<organism evidence="4 5">
    <name type="scientific">Thalassoglobus neptunius</name>
    <dbReference type="NCBI Taxonomy" id="1938619"/>
    <lineage>
        <taxon>Bacteria</taxon>
        <taxon>Pseudomonadati</taxon>
        <taxon>Planctomycetota</taxon>
        <taxon>Planctomycetia</taxon>
        <taxon>Planctomycetales</taxon>
        <taxon>Planctomycetaceae</taxon>
        <taxon>Thalassoglobus</taxon>
    </lineage>
</organism>
<dbReference type="RefSeq" id="WP_146507172.1">
    <property type="nucleotide sequence ID" value="NZ_SIHI01000001.1"/>
</dbReference>
<evidence type="ECO:0000256" key="1">
    <source>
        <dbReference type="SAM" id="MobiDB-lite"/>
    </source>
</evidence>
<dbReference type="OrthoDB" id="9812426at2"/>
<keyword evidence="4" id="KW-0418">Kinase</keyword>
<feature type="region of interest" description="Disordered" evidence="1">
    <location>
        <begin position="28"/>
        <end position="65"/>
    </location>
</feature>
<name>A0A5C5X3F7_9PLAN</name>
<keyword evidence="5" id="KW-1185">Reference proteome</keyword>
<feature type="domain" description="Sulfatase-modifying factor enzyme-like" evidence="3">
    <location>
        <begin position="73"/>
        <end position="388"/>
    </location>
</feature>
<comment type="caution">
    <text evidence="4">The sequence shown here is derived from an EMBL/GenBank/DDBJ whole genome shotgun (WGS) entry which is preliminary data.</text>
</comment>
<feature type="chain" id="PRO_5023009904" evidence="2">
    <location>
        <begin position="21"/>
        <end position="411"/>
    </location>
</feature>
<dbReference type="EMBL" id="SIHI01000001">
    <property type="protein sequence ID" value="TWT57328.1"/>
    <property type="molecule type" value="Genomic_DNA"/>
</dbReference>
<dbReference type="Gene3D" id="3.90.1580.10">
    <property type="entry name" value="paralog of FGE (formylglycine-generating enzyme)"/>
    <property type="match status" value="1"/>
</dbReference>
<sequence precursor="true">MKSVYSLLIATIVVSCLLLAAVLAPTGSDATTRDDDFNAAPPEVSAAEEDSSAKTPSVDTRPLIVEAPRPAPAGMVWVPGGRFRMGIDSFPEPGEENPNRIKPDEYPAHDVELDGFWMDETPVTNRQFQEFVEATGYVTFAEKVPTREDFAKSGADVSLIPDEALKAGSMCFNSKFDPDSLITGVPNWEYQVWMVVDGANWKQPGGPDTNLEGLMDHPVVHVTWDDAVAYCEWVGKRLPTEAEFEYAARSGGKDLLYPWGDELVPDGKYMANFWQGEFPTNRLNEDGFLTTSPVKTYPPNELGLYDMAGNVWEWCHDYFHIDYYSNSPLRNPKGPKFSVDPQEPGIVKRVQRGGSFLCNINSCTGYRTGARMRGEITSSSFHNGFRCVVDTTMLKEFEAANAKNATDAGTE</sequence>
<dbReference type="GO" id="GO:0120147">
    <property type="term" value="F:formylglycine-generating oxidase activity"/>
    <property type="evidence" value="ECO:0007669"/>
    <property type="project" value="TreeGrafter"/>
</dbReference>
<accession>A0A5C5X3F7</accession>
<keyword evidence="2" id="KW-0732">Signal</keyword>